<evidence type="ECO:0000256" key="3">
    <source>
        <dbReference type="ARBA" id="ARBA00023136"/>
    </source>
</evidence>
<keyword evidence="3 4" id="KW-0472">Membrane</keyword>
<reference evidence="5 6" key="1">
    <citation type="submission" date="2021-08" db="EMBL/GenBank/DDBJ databases">
        <authorList>
            <person name="Zhang D."/>
            <person name="Zhang A."/>
            <person name="Wang L."/>
        </authorList>
    </citation>
    <scope>NUCLEOTIDE SEQUENCE [LARGE SCALE GENOMIC DNA]</scope>
    <source>
        <strain evidence="5 6">WL0086</strain>
    </source>
</reference>
<feature type="transmembrane region" description="Helical" evidence="4">
    <location>
        <begin position="88"/>
        <end position="110"/>
    </location>
</feature>
<dbReference type="Pfam" id="PF07690">
    <property type="entry name" value="MFS_1"/>
    <property type="match status" value="1"/>
</dbReference>
<dbReference type="InterPro" id="IPR011701">
    <property type="entry name" value="MFS"/>
</dbReference>
<dbReference type="EMBL" id="CP139781">
    <property type="protein sequence ID" value="WRQ89496.1"/>
    <property type="molecule type" value="Genomic_DNA"/>
</dbReference>
<feature type="transmembrane region" description="Helical" evidence="4">
    <location>
        <begin position="236"/>
        <end position="257"/>
    </location>
</feature>
<evidence type="ECO:0000256" key="2">
    <source>
        <dbReference type="ARBA" id="ARBA00022989"/>
    </source>
</evidence>
<dbReference type="InterPro" id="IPR052528">
    <property type="entry name" value="Sugar_transport-like"/>
</dbReference>
<name>A0ABZ1CD32_9BACT</name>
<feature type="transmembrane region" description="Helical" evidence="4">
    <location>
        <begin position="181"/>
        <end position="202"/>
    </location>
</feature>
<organism evidence="5 6">
    <name type="scientific">Actomonas aquatica</name>
    <dbReference type="NCBI Taxonomy" id="2866162"/>
    <lineage>
        <taxon>Bacteria</taxon>
        <taxon>Pseudomonadati</taxon>
        <taxon>Verrucomicrobiota</taxon>
        <taxon>Opitutia</taxon>
        <taxon>Opitutales</taxon>
        <taxon>Opitutaceae</taxon>
        <taxon>Actomonas</taxon>
    </lineage>
</organism>
<evidence type="ECO:0000313" key="5">
    <source>
        <dbReference type="EMBL" id="WRQ89496.1"/>
    </source>
</evidence>
<proteinExistence type="predicted"/>
<feature type="transmembrane region" description="Helical" evidence="4">
    <location>
        <begin position="156"/>
        <end position="175"/>
    </location>
</feature>
<sequence>MLPRLLPTEKSDPELVPFRPGLWFGFFNAMAWQIGIGTPMVLFCEELGASAFQVGLAYSFVFLLTPIQILATTLLPRFGYKKVMLGGWASRSVFLVVPMWLAVVAPRWGVQSWMAPALVGSVFWFCFFRTIGAASIMPWLYAILPPKARGRYFGSDQFLSGVAGVGTLMLCATLFAQLPIYTALLIQYGLALTGSGLSFMALRRLPDAPNPEPIGLGKLWRDTPRHMFKRSDFRRFLWLAVGYAVFTTPIPPFLAYFLKVGPHLSAGQIMGFEVLRYSGVIVAAALIRRRIDARGARPFFLVSMLLYLAVGLAWSSYILGWWEVLGGIYVAYFVLGLAAACWTIANLKYLAQVVDEKERTVMVSVYGAVTACLGGLSPILWGLVLKSEDPVTGAAAIDMRVFLGFFALLMVAVAVLSSLLARLPEEEEDAPASLAIGHAILRPFRAATYLVGLLSLDPPPKGGDGMEPDRPGR</sequence>
<gene>
    <name evidence="5" type="ORF">K1X11_008745</name>
</gene>
<keyword evidence="1 4" id="KW-0812">Transmembrane</keyword>
<feature type="transmembrane region" description="Helical" evidence="4">
    <location>
        <begin position="401"/>
        <end position="421"/>
    </location>
</feature>
<keyword evidence="2 4" id="KW-1133">Transmembrane helix</keyword>
<evidence type="ECO:0000256" key="1">
    <source>
        <dbReference type="ARBA" id="ARBA00022692"/>
    </source>
</evidence>
<feature type="transmembrane region" description="Helical" evidence="4">
    <location>
        <begin position="299"/>
        <end position="322"/>
    </location>
</feature>
<dbReference type="Proteomes" id="UP000738431">
    <property type="component" value="Chromosome"/>
</dbReference>
<feature type="transmembrane region" description="Helical" evidence="4">
    <location>
        <begin position="269"/>
        <end position="287"/>
    </location>
</feature>
<reference evidence="5 6" key="2">
    <citation type="submission" date="2023-12" db="EMBL/GenBank/DDBJ databases">
        <title>Description of an unclassified Opitutus bacterium of Verrucomicrobiota.</title>
        <authorList>
            <person name="Zhang D.-F."/>
        </authorList>
    </citation>
    <scope>NUCLEOTIDE SEQUENCE [LARGE SCALE GENOMIC DNA]</scope>
    <source>
        <strain evidence="5 6">WL0086</strain>
    </source>
</reference>
<keyword evidence="6" id="KW-1185">Reference proteome</keyword>
<protein>
    <recommendedName>
        <fullName evidence="7">MFS transporter</fullName>
    </recommendedName>
</protein>
<feature type="transmembrane region" description="Helical" evidence="4">
    <location>
        <begin position="328"/>
        <end position="349"/>
    </location>
</feature>
<dbReference type="RefSeq" id="WP_221029816.1">
    <property type="nucleotide sequence ID" value="NZ_CP139781.1"/>
</dbReference>
<feature type="transmembrane region" description="Helical" evidence="4">
    <location>
        <begin position="122"/>
        <end position="144"/>
    </location>
</feature>
<dbReference type="SUPFAM" id="SSF103473">
    <property type="entry name" value="MFS general substrate transporter"/>
    <property type="match status" value="1"/>
</dbReference>
<dbReference type="PANTHER" id="PTHR23526">
    <property type="entry name" value="INTEGRAL MEMBRANE TRANSPORT PROTEIN-RELATED"/>
    <property type="match status" value="1"/>
</dbReference>
<evidence type="ECO:0008006" key="7">
    <source>
        <dbReference type="Google" id="ProtNLM"/>
    </source>
</evidence>
<evidence type="ECO:0000313" key="6">
    <source>
        <dbReference type="Proteomes" id="UP000738431"/>
    </source>
</evidence>
<dbReference type="Gene3D" id="1.20.1250.20">
    <property type="entry name" value="MFS general substrate transporter like domains"/>
    <property type="match status" value="2"/>
</dbReference>
<evidence type="ECO:0000256" key="4">
    <source>
        <dbReference type="SAM" id="Phobius"/>
    </source>
</evidence>
<dbReference type="InterPro" id="IPR036259">
    <property type="entry name" value="MFS_trans_sf"/>
</dbReference>
<feature type="transmembrane region" description="Helical" evidence="4">
    <location>
        <begin position="21"/>
        <end position="43"/>
    </location>
</feature>
<feature type="transmembrane region" description="Helical" evidence="4">
    <location>
        <begin position="55"/>
        <end position="76"/>
    </location>
</feature>
<accession>A0ABZ1CD32</accession>
<dbReference type="PANTHER" id="PTHR23526:SF2">
    <property type="entry name" value="MAJOR FACILITATOR SUPERFAMILY (MFS) PROFILE DOMAIN-CONTAINING PROTEIN"/>
    <property type="match status" value="1"/>
</dbReference>
<feature type="transmembrane region" description="Helical" evidence="4">
    <location>
        <begin position="361"/>
        <end position="381"/>
    </location>
</feature>